<evidence type="ECO:0000313" key="3">
    <source>
        <dbReference type="Proteomes" id="UP000602284"/>
    </source>
</evidence>
<feature type="transmembrane region" description="Helical" evidence="1">
    <location>
        <begin position="126"/>
        <end position="147"/>
    </location>
</feature>
<keyword evidence="1" id="KW-1133">Transmembrane helix</keyword>
<feature type="transmembrane region" description="Helical" evidence="1">
    <location>
        <begin position="31"/>
        <end position="48"/>
    </location>
</feature>
<gene>
    <name evidence="2" type="ORF">JJB07_11720</name>
</gene>
<evidence type="ECO:0008006" key="4">
    <source>
        <dbReference type="Google" id="ProtNLM"/>
    </source>
</evidence>
<keyword evidence="1" id="KW-0472">Membrane</keyword>
<feature type="transmembrane region" description="Helical" evidence="1">
    <location>
        <begin position="96"/>
        <end position="114"/>
    </location>
</feature>
<evidence type="ECO:0000313" key="2">
    <source>
        <dbReference type="EMBL" id="MBL0387320.1"/>
    </source>
</evidence>
<dbReference type="NCBIfam" id="NF041644">
    <property type="entry name" value="CBO0543_fam"/>
    <property type="match status" value="1"/>
</dbReference>
<dbReference type="EMBL" id="JAEQNB010000003">
    <property type="protein sequence ID" value="MBL0387320.1"/>
    <property type="molecule type" value="Genomic_DNA"/>
</dbReference>
<keyword evidence="3" id="KW-1185">Reference proteome</keyword>
<dbReference type="RefSeq" id="WP_201635197.1">
    <property type="nucleotide sequence ID" value="NZ_JAEQNB010000003.1"/>
</dbReference>
<protein>
    <recommendedName>
        <fullName evidence="4">Rod shape-determining protein MreD</fullName>
    </recommendedName>
</protein>
<organism evidence="2 3">
    <name type="scientific">Tumebacillus amylolyticus</name>
    <dbReference type="NCBI Taxonomy" id="2801339"/>
    <lineage>
        <taxon>Bacteria</taxon>
        <taxon>Bacillati</taxon>
        <taxon>Bacillota</taxon>
        <taxon>Bacilli</taxon>
        <taxon>Bacillales</taxon>
        <taxon>Alicyclobacillaceae</taxon>
        <taxon>Tumebacillus</taxon>
    </lineage>
</organism>
<sequence>MSYTWVNWMVVSIAVLVTVFGPKRLPAHENFFLWAITAAFAEAFDYLVAGTFNQYDYGPTPEIDISDVAQVVLVNPCLGLMLLNFWPERKAFPLKLLYWGIWIGGLILMELLWLRVGLIRYNDWSIWKSMMCYPLLFVVLRLSQLAYRRSLPK</sequence>
<dbReference type="InterPro" id="IPR048147">
    <property type="entry name" value="CBO0543-like"/>
</dbReference>
<keyword evidence="1" id="KW-0812">Transmembrane</keyword>
<evidence type="ECO:0000256" key="1">
    <source>
        <dbReference type="SAM" id="Phobius"/>
    </source>
</evidence>
<proteinExistence type="predicted"/>
<feature type="transmembrane region" description="Helical" evidence="1">
    <location>
        <begin position="68"/>
        <end position="87"/>
    </location>
</feature>
<accession>A0ABS1JAW1</accession>
<reference evidence="2 3" key="1">
    <citation type="submission" date="2021-01" db="EMBL/GenBank/DDBJ databases">
        <title>Tumebacillus sp. strain ITR2 16S ribosomal RNA gene Genome sequencing and assembly.</title>
        <authorList>
            <person name="Kang M."/>
        </authorList>
    </citation>
    <scope>NUCLEOTIDE SEQUENCE [LARGE SCALE GENOMIC DNA]</scope>
    <source>
        <strain evidence="2 3">ITR2</strain>
    </source>
</reference>
<feature type="transmembrane region" description="Helical" evidence="1">
    <location>
        <begin position="6"/>
        <end position="22"/>
    </location>
</feature>
<comment type="caution">
    <text evidence="2">The sequence shown here is derived from an EMBL/GenBank/DDBJ whole genome shotgun (WGS) entry which is preliminary data.</text>
</comment>
<name>A0ABS1JAW1_9BACL</name>
<dbReference type="Proteomes" id="UP000602284">
    <property type="component" value="Unassembled WGS sequence"/>
</dbReference>